<organism evidence="1">
    <name type="scientific">marine sediment metagenome</name>
    <dbReference type="NCBI Taxonomy" id="412755"/>
    <lineage>
        <taxon>unclassified sequences</taxon>
        <taxon>metagenomes</taxon>
        <taxon>ecological metagenomes</taxon>
    </lineage>
</organism>
<dbReference type="EMBL" id="LAZR01000303">
    <property type="protein sequence ID" value="KKN75785.1"/>
    <property type="molecule type" value="Genomic_DNA"/>
</dbReference>
<dbReference type="PROSITE" id="PS51257">
    <property type="entry name" value="PROKAR_LIPOPROTEIN"/>
    <property type="match status" value="1"/>
</dbReference>
<gene>
    <name evidence="1" type="ORF">LCGC14_0376610</name>
</gene>
<proteinExistence type="predicted"/>
<reference evidence="1" key="1">
    <citation type="journal article" date="2015" name="Nature">
        <title>Complex archaea that bridge the gap between prokaryotes and eukaryotes.</title>
        <authorList>
            <person name="Spang A."/>
            <person name="Saw J.H."/>
            <person name="Jorgensen S.L."/>
            <person name="Zaremba-Niedzwiedzka K."/>
            <person name="Martijn J."/>
            <person name="Lind A.E."/>
            <person name="van Eijk R."/>
            <person name="Schleper C."/>
            <person name="Guy L."/>
            <person name="Ettema T.J."/>
        </authorList>
    </citation>
    <scope>NUCLEOTIDE SEQUENCE</scope>
</reference>
<evidence type="ECO:0000313" key="1">
    <source>
        <dbReference type="EMBL" id="KKN75785.1"/>
    </source>
</evidence>
<comment type="caution">
    <text evidence="1">The sequence shown here is derived from an EMBL/GenBank/DDBJ whole genome shotgun (WGS) entry which is preliminary data.</text>
</comment>
<protein>
    <submittedName>
        <fullName evidence="1">Uncharacterized protein</fullName>
    </submittedName>
</protein>
<dbReference type="AlphaFoldDB" id="A0A0F9T3G8"/>
<accession>A0A0F9T3G8</accession>
<sequence length="153" mass="16642">MRKIMSIVVCVLLAIVAGCNESQHLTAWALGTTNFDSQDNEFTGRGGICDGKVEAGAETTYYGPHGHQAYGGYALLHLEGDPSSWLGQPYVGYHATVADAEDGGQYGPIVGTVYWNIFVVEVQPLQGYNGKLEEKFGESHDENRLYTGAVFEF</sequence>
<name>A0A0F9T3G8_9ZZZZ</name>